<reference evidence="13 14" key="1">
    <citation type="submission" date="2021-12" db="EMBL/GenBank/DDBJ databases">
        <title>Genome sequencing of bacteria with rrn-lacking chromosome and rrn-plasmid.</title>
        <authorList>
            <person name="Anda M."/>
            <person name="Iwasaki W."/>
        </authorList>
    </citation>
    <scope>NUCLEOTIDE SEQUENCE [LARGE SCALE GENOMIC DNA]</scope>
    <source>
        <strain evidence="13 14">NBRC 15940</strain>
    </source>
</reference>
<dbReference type="Gene3D" id="2.170.130.10">
    <property type="entry name" value="TonB-dependent receptor, plug domain"/>
    <property type="match status" value="1"/>
</dbReference>
<dbReference type="PANTHER" id="PTHR40980">
    <property type="entry name" value="PLUG DOMAIN-CONTAINING PROTEIN"/>
    <property type="match status" value="1"/>
</dbReference>
<evidence type="ECO:0000313" key="13">
    <source>
        <dbReference type="EMBL" id="GJM60589.1"/>
    </source>
</evidence>
<dbReference type="SUPFAM" id="SSF56935">
    <property type="entry name" value="Porins"/>
    <property type="match status" value="1"/>
</dbReference>
<dbReference type="InterPro" id="IPR000531">
    <property type="entry name" value="Beta-barrel_TonB"/>
</dbReference>
<evidence type="ECO:0000259" key="11">
    <source>
        <dbReference type="Pfam" id="PF00593"/>
    </source>
</evidence>
<keyword evidence="14" id="KW-1185">Reference proteome</keyword>
<dbReference type="Gene3D" id="2.60.40.1120">
    <property type="entry name" value="Carboxypeptidase-like, regulatory domain"/>
    <property type="match status" value="1"/>
</dbReference>
<dbReference type="RefSeq" id="WP_338236304.1">
    <property type="nucleotide sequence ID" value="NZ_BQKE01000001.1"/>
</dbReference>
<dbReference type="PROSITE" id="PS52016">
    <property type="entry name" value="TONB_DEPENDENT_REC_3"/>
    <property type="match status" value="1"/>
</dbReference>
<comment type="caution">
    <text evidence="13">The sequence shown here is derived from an EMBL/GenBank/DDBJ whole genome shotgun (WGS) entry which is preliminary data.</text>
</comment>
<protein>
    <submittedName>
        <fullName evidence="13">TonB-dependent receptor</fullName>
    </submittedName>
</protein>
<comment type="subcellular location">
    <subcellularLocation>
        <location evidence="1 8">Cell outer membrane</location>
        <topology evidence="1 8">Multi-pass membrane protein</topology>
    </subcellularLocation>
</comment>
<evidence type="ECO:0000256" key="10">
    <source>
        <dbReference type="SAM" id="SignalP"/>
    </source>
</evidence>
<evidence type="ECO:0000259" key="12">
    <source>
        <dbReference type="Pfam" id="PF07715"/>
    </source>
</evidence>
<proteinExistence type="inferred from homology"/>
<dbReference type="SUPFAM" id="SSF49464">
    <property type="entry name" value="Carboxypeptidase regulatory domain-like"/>
    <property type="match status" value="1"/>
</dbReference>
<dbReference type="GO" id="GO:0009279">
    <property type="term" value="C:cell outer membrane"/>
    <property type="evidence" value="ECO:0007669"/>
    <property type="project" value="UniProtKB-SubCell"/>
</dbReference>
<dbReference type="InterPro" id="IPR039426">
    <property type="entry name" value="TonB-dep_rcpt-like"/>
</dbReference>
<accession>A0AAN4VWL9</accession>
<evidence type="ECO:0000256" key="3">
    <source>
        <dbReference type="ARBA" id="ARBA00022452"/>
    </source>
</evidence>
<dbReference type="Pfam" id="PF13715">
    <property type="entry name" value="CarbopepD_reg_2"/>
    <property type="match status" value="1"/>
</dbReference>
<comment type="similarity">
    <text evidence="8 9">Belongs to the TonB-dependent receptor family.</text>
</comment>
<keyword evidence="13" id="KW-0675">Receptor</keyword>
<dbReference type="InterPro" id="IPR010104">
    <property type="entry name" value="TonB_rcpt_bac"/>
</dbReference>
<keyword evidence="4 8" id="KW-0812">Transmembrane</keyword>
<dbReference type="Gene3D" id="2.40.170.20">
    <property type="entry name" value="TonB-dependent receptor, beta-barrel domain"/>
    <property type="match status" value="1"/>
</dbReference>
<dbReference type="Pfam" id="PF07715">
    <property type="entry name" value="Plug"/>
    <property type="match status" value="1"/>
</dbReference>
<dbReference type="InterPro" id="IPR012910">
    <property type="entry name" value="Plug_dom"/>
</dbReference>
<evidence type="ECO:0000256" key="2">
    <source>
        <dbReference type="ARBA" id="ARBA00022448"/>
    </source>
</evidence>
<feature type="signal peptide" evidence="10">
    <location>
        <begin position="1"/>
        <end position="21"/>
    </location>
</feature>
<keyword evidence="3 8" id="KW-1134">Transmembrane beta strand</keyword>
<dbReference type="InterPro" id="IPR036942">
    <property type="entry name" value="Beta-barrel_TonB_sf"/>
</dbReference>
<feature type="domain" description="TonB-dependent receptor plug" evidence="12">
    <location>
        <begin position="125"/>
        <end position="228"/>
    </location>
</feature>
<dbReference type="NCBIfam" id="TIGR01782">
    <property type="entry name" value="TonB-Xanth-Caul"/>
    <property type="match status" value="1"/>
</dbReference>
<dbReference type="EMBL" id="BQKE01000001">
    <property type="protein sequence ID" value="GJM60589.1"/>
    <property type="molecule type" value="Genomic_DNA"/>
</dbReference>
<dbReference type="AlphaFoldDB" id="A0AAN4VWL9"/>
<evidence type="ECO:0000313" key="14">
    <source>
        <dbReference type="Proteomes" id="UP001310022"/>
    </source>
</evidence>
<sequence length="906" mass="101859">MMKNLLLLMAGMFLFSTLSLAQGNLTGRILDEQNLAMPGALVFIENSSFGTSTDINGQFKLVNLPTGEQEISISSIGYPIIKQKVQIEANKTVSLQTKLSASQSLNEVVITGNKNAQINALNQQKNAMNIMNVISADQVGRFPDSNIGDAMKRIPGIYVQYDQGEARFANIRGTSPQLNSVTINGERIPSAEAENRSVQLDLIPSDMVQAVEVSKAITPDMDGDAIGGSVNLVTRSAPSAPRAAITLGSGYNFIANKPMVNGGVVLGNRFANDKFGVIASASVLNHMLGSDNFEAEWEEDGSLKEFQNRQYYLQRLRQSYSLSLDYKINANHTLFLKGMYNHRNDWENRYKLQYKVDEYDAESGDYTLGSVKRETKGGQNDKNQRLEDQRVRNIALSGDHLFGKLHMDWAATYAKASENRPNERYISYELEPGNPIQFNGSTNKPVPSNFFPVITSDWEIDDLSNETQRTEEENFSLRINFLLPLKAEGTFSNQLKLGGKIKLKDKSRNNDFYAYEPLDEGAFFNTLQYEDISKSNFLAGPYAMGNFVSAKYLGNINFQNGSFEGKMELEEMAGNFSAKEQINAGYILLDQHFGSKFSGLFGLRMEQTSLEYSGFIYDDEEGTLDPTSTETDHYINILPAVHLKYSPNNNANIRLAWTNSLARPNYFDLVPYRQIFTGDEEIAIGNPNLEATTSMNFDLMLEYYFQNIGLISGGVFTKDLKNYIVTKRSKETFNGIEHDVFQPVNAGDANIYGLELGLQRQLNFLPAPLNNMSVFANYTFTQSSTNNFNLEDREGETLPLVGTAEHSMNASLLYDSKYFSLGVSFNYTSDFIDEVGGEQFEDIYYDQVFYLDANANINLSQKARIFVEVNNLLNQPLRYYQGNQNFTFQEEYYNTRFSVGLKMDLY</sequence>
<feature type="domain" description="TonB-dependent receptor-like beta-barrel" evidence="11">
    <location>
        <begin position="444"/>
        <end position="872"/>
    </location>
</feature>
<evidence type="ECO:0000256" key="1">
    <source>
        <dbReference type="ARBA" id="ARBA00004571"/>
    </source>
</evidence>
<dbReference type="Proteomes" id="UP001310022">
    <property type="component" value="Unassembled WGS sequence"/>
</dbReference>
<evidence type="ECO:0000256" key="9">
    <source>
        <dbReference type="RuleBase" id="RU003357"/>
    </source>
</evidence>
<dbReference type="PANTHER" id="PTHR40980:SF4">
    <property type="entry name" value="TONB-DEPENDENT RECEPTOR-LIKE BETA-BARREL DOMAIN-CONTAINING PROTEIN"/>
    <property type="match status" value="1"/>
</dbReference>
<dbReference type="Pfam" id="PF00593">
    <property type="entry name" value="TonB_dep_Rec_b-barrel"/>
    <property type="match status" value="1"/>
</dbReference>
<keyword evidence="7 8" id="KW-0998">Cell outer membrane</keyword>
<keyword evidence="10" id="KW-0732">Signal</keyword>
<organism evidence="13 14">
    <name type="scientific">Persicobacter diffluens</name>
    <dbReference type="NCBI Taxonomy" id="981"/>
    <lineage>
        <taxon>Bacteria</taxon>
        <taxon>Pseudomonadati</taxon>
        <taxon>Bacteroidota</taxon>
        <taxon>Cytophagia</taxon>
        <taxon>Cytophagales</taxon>
        <taxon>Persicobacteraceae</taxon>
        <taxon>Persicobacter</taxon>
    </lineage>
</organism>
<name>A0AAN4VWL9_9BACT</name>
<keyword evidence="2 8" id="KW-0813">Transport</keyword>
<keyword evidence="6 8" id="KW-0472">Membrane</keyword>
<evidence type="ECO:0000256" key="4">
    <source>
        <dbReference type="ARBA" id="ARBA00022692"/>
    </source>
</evidence>
<feature type="chain" id="PRO_5043005263" evidence="10">
    <location>
        <begin position="22"/>
        <end position="906"/>
    </location>
</feature>
<evidence type="ECO:0000256" key="7">
    <source>
        <dbReference type="ARBA" id="ARBA00023237"/>
    </source>
</evidence>
<gene>
    <name evidence="13" type="ORF">PEDI_11410</name>
</gene>
<evidence type="ECO:0000256" key="5">
    <source>
        <dbReference type="ARBA" id="ARBA00023077"/>
    </source>
</evidence>
<evidence type="ECO:0000256" key="8">
    <source>
        <dbReference type="PROSITE-ProRule" id="PRU01360"/>
    </source>
</evidence>
<evidence type="ECO:0000256" key="6">
    <source>
        <dbReference type="ARBA" id="ARBA00023136"/>
    </source>
</evidence>
<keyword evidence="5 9" id="KW-0798">TonB box</keyword>
<dbReference type="InterPro" id="IPR008969">
    <property type="entry name" value="CarboxyPept-like_regulatory"/>
</dbReference>
<dbReference type="CDD" id="cd01347">
    <property type="entry name" value="ligand_gated_channel"/>
    <property type="match status" value="1"/>
</dbReference>
<dbReference type="InterPro" id="IPR037066">
    <property type="entry name" value="Plug_dom_sf"/>
</dbReference>